<gene>
    <name evidence="4" type="ORF">GCM10022255_022890</name>
</gene>
<reference evidence="5" key="1">
    <citation type="journal article" date="2019" name="Int. J. Syst. Evol. Microbiol.">
        <title>The Global Catalogue of Microorganisms (GCM) 10K type strain sequencing project: providing services to taxonomists for standard genome sequencing and annotation.</title>
        <authorList>
            <consortium name="The Broad Institute Genomics Platform"/>
            <consortium name="The Broad Institute Genome Sequencing Center for Infectious Disease"/>
            <person name="Wu L."/>
            <person name="Ma J."/>
        </authorList>
    </citation>
    <scope>NUCLEOTIDE SEQUENCE [LARGE SCALE GENOMIC DNA]</scope>
    <source>
        <strain evidence="5">JCM 17441</strain>
    </source>
</reference>
<evidence type="ECO:0000313" key="4">
    <source>
        <dbReference type="EMBL" id="GAA4247353.1"/>
    </source>
</evidence>
<comment type="caution">
    <text evidence="4">The sequence shown here is derived from an EMBL/GenBank/DDBJ whole genome shotgun (WGS) entry which is preliminary data.</text>
</comment>
<evidence type="ECO:0000256" key="1">
    <source>
        <dbReference type="SAM" id="MobiDB-lite"/>
    </source>
</evidence>
<feature type="domain" description="DUF7144" evidence="3">
    <location>
        <begin position="8"/>
        <end position="119"/>
    </location>
</feature>
<name>A0ABP8D4U5_9ACTN</name>
<feature type="transmembrane region" description="Helical" evidence="2">
    <location>
        <begin position="47"/>
        <end position="68"/>
    </location>
</feature>
<dbReference type="EMBL" id="BAABAT010000004">
    <property type="protein sequence ID" value="GAA4247353.1"/>
    <property type="molecule type" value="Genomic_DNA"/>
</dbReference>
<keyword evidence="2" id="KW-1133">Transmembrane helix</keyword>
<evidence type="ECO:0000313" key="5">
    <source>
        <dbReference type="Proteomes" id="UP001500620"/>
    </source>
</evidence>
<keyword evidence="2" id="KW-0812">Transmembrane</keyword>
<dbReference type="Pfam" id="PF23636">
    <property type="entry name" value="DUF7144"/>
    <property type="match status" value="1"/>
</dbReference>
<evidence type="ECO:0000256" key="2">
    <source>
        <dbReference type="SAM" id="Phobius"/>
    </source>
</evidence>
<evidence type="ECO:0000259" key="3">
    <source>
        <dbReference type="Pfam" id="PF23636"/>
    </source>
</evidence>
<organism evidence="4 5">
    <name type="scientific">Dactylosporangium darangshiense</name>
    <dbReference type="NCBI Taxonomy" id="579108"/>
    <lineage>
        <taxon>Bacteria</taxon>
        <taxon>Bacillati</taxon>
        <taxon>Actinomycetota</taxon>
        <taxon>Actinomycetes</taxon>
        <taxon>Micromonosporales</taxon>
        <taxon>Micromonosporaceae</taxon>
        <taxon>Dactylosporangium</taxon>
    </lineage>
</organism>
<feature type="transmembrane region" description="Helical" evidence="2">
    <location>
        <begin position="12"/>
        <end position="35"/>
    </location>
</feature>
<protein>
    <recommendedName>
        <fullName evidence="3">DUF7144 domain-containing protein</fullName>
    </recommendedName>
</protein>
<sequence length="322" mass="33974">MRVKEFRTFSTTMLALVGTLNVSQGLLVAFASGGVGFNRNDVAFTNAGTWAAATVTLGFLLAFTGFALRARKPSAKLAAVSVVALHAISQLAMLRAYPAWSLLMVTLDVIILFILTVPRGSVVAAEEPEAQEPARPAPTTKLALRRNSRSNSYRGRHKMGRPVVRHSAELNDIIMIDLVVSPEEPVVPVAAATPPPVDLSDLVGLSMQDTVVVSSSVGAPVNAAFVEETVEAELVGDTPTVWVRAIGQATVPAVDEAEEVRVPVQRASLESFDPLIDPLPLVLAGEAAIAAQATPGERIGDEDGEGEVVELAAIGARPYVNR</sequence>
<dbReference type="Proteomes" id="UP001500620">
    <property type="component" value="Unassembled WGS sequence"/>
</dbReference>
<keyword evidence="2" id="KW-0472">Membrane</keyword>
<feature type="transmembrane region" description="Helical" evidence="2">
    <location>
        <begin position="99"/>
        <end position="117"/>
    </location>
</feature>
<feature type="compositionally biased region" description="Basic residues" evidence="1">
    <location>
        <begin position="143"/>
        <end position="158"/>
    </location>
</feature>
<accession>A0ABP8D4U5</accession>
<keyword evidence="5" id="KW-1185">Reference proteome</keyword>
<dbReference type="RefSeq" id="WP_345124206.1">
    <property type="nucleotide sequence ID" value="NZ_BAABAT010000004.1"/>
</dbReference>
<feature type="region of interest" description="Disordered" evidence="1">
    <location>
        <begin position="127"/>
        <end position="158"/>
    </location>
</feature>
<proteinExistence type="predicted"/>
<dbReference type="InterPro" id="IPR055568">
    <property type="entry name" value="DUF7144"/>
</dbReference>